<dbReference type="Proteomes" id="UP000199428">
    <property type="component" value="Unassembled WGS sequence"/>
</dbReference>
<dbReference type="RefSeq" id="WP_090163534.1">
    <property type="nucleotide sequence ID" value="NZ_FMWK01000014.1"/>
</dbReference>
<dbReference type="SMART" id="SM00422">
    <property type="entry name" value="HTH_MERR"/>
    <property type="match status" value="1"/>
</dbReference>
<dbReference type="InterPro" id="IPR009061">
    <property type="entry name" value="DNA-bd_dom_put_sf"/>
</dbReference>
<dbReference type="PROSITE" id="PS50937">
    <property type="entry name" value="HTH_MERR_2"/>
    <property type="match status" value="1"/>
</dbReference>
<dbReference type="AlphaFoldDB" id="A0A1G5S3K4"/>
<keyword evidence="4" id="KW-0804">Transcription</keyword>
<evidence type="ECO:0000256" key="5">
    <source>
        <dbReference type="SAM" id="Phobius"/>
    </source>
</evidence>
<dbReference type="CDD" id="cd00592">
    <property type="entry name" value="HTH_MerR-like"/>
    <property type="match status" value="1"/>
</dbReference>
<dbReference type="PANTHER" id="PTHR30204">
    <property type="entry name" value="REDOX-CYCLING DRUG-SENSING TRANSCRIPTIONAL ACTIVATOR SOXR"/>
    <property type="match status" value="1"/>
</dbReference>
<sequence>MKIGEASERLGISISNIRFYEKKGLIDPVRDKESKYRDYTEEDLDEIKQIIVLRKMGMSIESITDIQNGDISVEQALTKQLEALDEEEAKIYASKSLCQKAISDGNKSMEEMVSLFDYVADEEKQGVQFSPAEEFLDNLATAFNYDHVVATLPWGYMIYTNPVLNKAGKTAWVMYLIFLPLFCAFVGLIAKPKDSTGITKYAILFVWLLIVFFQIAKAVKSVKIVKTKQD</sequence>
<dbReference type="PANTHER" id="PTHR30204:SF69">
    <property type="entry name" value="MERR-FAMILY TRANSCRIPTIONAL REGULATOR"/>
    <property type="match status" value="1"/>
</dbReference>
<reference evidence="7 8" key="1">
    <citation type="submission" date="2016-10" db="EMBL/GenBank/DDBJ databases">
        <authorList>
            <person name="de Groot N.N."/>
        </authorList>
    </citation>
    <scope>NUCLEOTIDE SEQUENCE [LARGE SCALE GENOMIC DNA]</scope>
    <source>
        <strain evidence="7 8">DSM 10317</strain>
    </source>
</reference>
<dbReference type="Pfam" id="PF13411">
    <property type="entry name" value="MerR_1"/>
    <property type="match status" value="1"/>
</dbReference>
<evidence type="ECO:0000313" key="8">
    <source>
        <dbReference type="Proteomes" id="UP000199428"/>
    </source>
</evidence>
<keyword evidence="1" id="KW-0678">Repressor</keyword>
<dbReference type="PRINTS" id="PR00040">
    <property type="entry name" value="HTHMERR"/>
</dbReference>
<organism evidence="7 8">
    <name type="scientific">Pseudobutyrivibrio xylanivorans</name>
    <dbReference type="NCBI Taxonomy" id="185007"/>
    <lineage>
        <taxon>Bacteria</taxon>
        <taxon>Bacillati</taxon>
        <taxon>Bacillota</taxon>
        <taxon>Clostridia</taxon>
        <taxon>Lachnospirales</taxon>
        <taxon>Lachnospiraceae</taxon>
        <taxon>Pseudobutyrivibrio</taxon>
    </lineage>
</organism>
<keyword evidence="5" id="KW-0472">Membrane</keyword>
<evidence type="ECO:0000256" key="3">
    <source>
        <dbReference type="ARBA" id="ARBA00023125"/>
    </source>
</evidence>
<keyword evidence="5" id="KW-1133">Transmembrane helix</keyword>
<dbReference type="SUPFAM" id="SSF46955">
    <property type="entry name" value="Putative DNA-binding domain"/>
    <property type="match status" value="1"/>
</dbReference>
<dbReference type="InterPro" id="IPR047057">
    <property type="entry name" value="MerR_fam"/>
</dbReference>
<accession>A0A1G5S3K4</accession>
<feature type="transmembrane region" description="Helical" evidence="5">
    <location>
        <begin position="201"/>
        <end position="219"/>
    </location>
</feature>
<evidence type="ECO:0000256" key="4">
    <source>
        <dbReference type="ARBA" id="ARBA00023163"/>
    </source>
</evidence>
<evidence type="ECO:0000256" key="1">
    <source>
        <dbReference type="ARBA" id="ARBA00022491"/>
    </source>
</evidence>
<proteinExistence type="predicted"/>
<feature type="domain" description="HTH merR-type" evidence="6">
    <location>
        <begin position="1"/>
        <end position="69"/>
    </location>
</feature>
<keyword evidence="3 7" id="KW-0238">DNA-binding</keyword>
<feature type="transmembrane region" description="Helical" evidence="5">
    <location>
        <begin position="172"/>
        <end position="189"/>
    </location>
</feature>
<name>A0A1G5S3K4_PSEXY</name>
<keyword evidence="2" id="KW-0805">Transcription regulation</keyword>
<dbReference type="InterPro" id="IPR000551">
    <property type="entry name" value="MerR-type_HTH_dom"/>
</dbReference>
<evidence type="ECO:0000256" key="2">
    <source>
        <dbReference type="ARBA" id="ARBA00023015"/>
    </source>
</evidence>
<evidence type="ECO:0000259" key="6">
    <source>
        <dbReference type="PROSITE" id="PS50937"/>
    </source>
</evidence>
<dbReference type="Gene3D" id="1.10.1660.10">
    <property type="match status" value="1"/>
</dbReference>
<dbReference type="EMBL" id="FMWK01000014">
    <property type="protein sequence ID" value="SCZ80410.1"/>
    <property type="molecule type" value="Genomic_DNA"/>
</dbReference>
<keyword evidence="5" id="KW-0812">Transmembrane</keyword>
<protein>
    <submittedName>
        <fullName evidence="7">DNA-binding transcriptional regulator, MerR family</fullName>
    </submittedName>
</protein>
<dbReference type="PROSITE" id="PS00552">
    <property type="entry name" value="HTH_MERR_1"/>
    <property type="match status" value="1"/>
</dbReference>
<evidence type="ECO:0000313" key="7">
    <source>
        <dbReference type="EMBL" id="SCZ80410.1"/>
    </source>
</evidence>
<dbReference type="GO" id="GO:0003677">
    <property type="term" value="F:DNA binding"/>
    <property type="evidence" value="ECO:0007669"/>
    <property type="project" value="UniProtKB-KW"/>
</dbReference>
<dbReference type="GO" id="GO:0003700">
    <property type="term" value="F:DNA-binding transcription factor activity"/>
    <property type="evidence" value="ECO:0007669"/>
    <property type="project" value="InterPro"/>
</dbReference>
<gene>
    <name evidence="7" type="ORF">SAMN02910350_02277</name>
</gene>